<evidence type="ECO:0000256" key="2">
    <source>
        <dbReference type="ARBA" id="ARBA00023015"/>
    </source>
</evidence>
<feature type="domain" description="TF-B3" evidence="7">
    <location>
        <begin position="13"/>
        <end position="119"/>
    </location>
</feature>
<reference evidence="8 9" key="1">
    <citation type="journal article" date="2010" name="Nature">
        <title>Genome sequencing and analysis of the model grass Brachypodium distachyon.</title>
        <authorList>
            <consortium name="International Brachypodium Initiative"/>
        </authorList>
    </citation>
    <scope>NUCLEOTIDE SEQUENCE [LARGE SCALE GENOMIC DNA]</scope>
    <source>
        <strain evidence="8 9">Bd21</strain>
    </source>
</reference>
<gene>
    <name evidence="8" type="ORF">BRADI_4g24203v3</name>
</gene>
<dbReference type="InterPro" id="IPR003340">
    <property type="entry name" value="B3_DNA-bd"/>
</dbReference>
<dbReference type="SUPFAM" id="SSF101936">
    <property type="entry name" value="DNA-binding pseudobarrel domain"/>
    <property type="match status" value="2"/>
</dbReference>
<dbReference type="GO" id="GO:0003677">
    <property type="term" value="F:DNA binding"/>
    <property type="evidence" value="ECO:0007669"/>
    <property type="project" value="UniProtKB-KW"/>
</dbReference>
<evidence type="ECO:0000313" key="10">
    <source>
        <dbReference type="Proteomes" id="UP000008810"/>
    </source>
</evidence>
<feature type="domain" description="TF-B3" evidence="7">
    <location>
        <begin position="310"/>
        <end position="370"/>
    </location>
</feature>
<evidence type="ECO:0000256" key="6">
    <source>
        <dbReference type="SAM" id="MobiDB-lite"/>
    </source>
</evidence>
<evidence type="ECO:0000256" key="1">
    <source>
        <dbReference type="ARBA" id="ARBA00004123"/>
    </source>
</evidence>
<dbReference type="STRING" id="15368.A0A0Q3PIN4"/>
<evidence type="ECO:0000256" key="4">
    <source>
        <dbReference type="ARBA" id="ARBA00023163"/>
    </source>
</evidence>
<reference evidence="9" key="3">
    <citation type="submission" date="2018-08" db="UniProtKB">
        <authorList>
            <consortium name="EnsemblPlants"/>
        </authorList>
    </citation>
    <scope>IDENTIFICATION</scope>
    <source>
        <strain evidence="9">cv. Bd21</strain>
    </source>
</reference>
<dbReference type="Gramene" id="KQJ89209">
    <property type="protein sequence ID" value="KQJ89209"/>
    <property type="gene ID" value="BRADI_4g24203v3"/>
</dbReference>
<dbReference type="Gene3D" id="2.40.330.10">
    <property type="entry name" value="DNA-binding pseudobarrel domain"/>
    <property type="match status" value="2"/>
</dbReference>
<dbReference type="InterPro" id="IPR039218">
    <property type="entry name" value="REM_fam"/>
</dbReference>
<dbReference type="AlphaFoldDB" id="A0A0Q3PIN4"/>
<dbReference type="OrthoDB" id="696439at2759"/>
<dbReference type="EMBL" id="CM000883">
    <property type="protein sequence ID" value="KQJ89209.1"/>
    <property type="molecule type" value="Genomic_DNA"/>
</dbReference>
<dbReference type="InParanoid" id="A0A0Q3PIN4"/>
<accession>A0A0Q3PIN4</accession>
<keyword evidence="5" id="KW-0539">Nucleus</keyword>
<feature type="compositionally biased region" description="Basic and acidic residues" evidence="6">
    <location>
        <begin position="232"/>
        <end position="242"/>
    </location>
</feature>
<dbReference type="EnsemblPlants" id="KQJ89209">
    <property type="protein sequence ID" value="KQJ89209"/>
    <property type="gene ID" value="BRADI_4g24203v3"/>
</dbReference>
<keyword evidence="4" id="KW-0804">Transcription</keyword>
<dbReference type="PROSITE" id="PS50863">
    <property type="entry name" value="B3"/>
    <property type="match status" value="2"/>
</dbReference>
<comment type="subcellular location">
    <subcellularLocation>
        <location evidence="1">Nucleus</location>
    </subcellularLocation>
</comment>
<evidence type="ECO:0000256" key="5">
    <source>
        <dbReference type="ARBA" id="ARBA00023242"/>
    </source>
</evidence>
<protein>
    <recommendedName>
        <fullName evidence="7">TF-B3 domain-containing protein</fullName>
    </recommendedName>
</protein>
<evidence type="ECO:0000313" key="9">
    <source>
        <dbReference type="EnsemblPlants" id="KQJ89209"/>
    </source>
</evidence>
<dbReference type="Proteomes" id="UP000008810">
    <property type="component" value="Chromosome 4"/>
</dbReference>
<evidence type="ECO:0000256" key="3">
    <source>
        <dbReference type="ARBA" id="ARBA00023125"/>
    </source>
</evidence>
<keyword evidence="3" id="KW-0238">DNA-binding</keyword>
<sequence length="373" mass="40727">MAADGGGRTKAGKPQFLKVLFADFMETMPIPARFVRRHLAAEPGLRRATLVSPLKKFWHVDVARDDVDGNGHGHDDDGDVYFAGGWAEFVRVNGLEEENFLVFRYEGNMVFTVKVFDTSGCIKEYRGDQAGAGAAASVEKAARNQYDVAAGATASVEKTAAPRNRYDVGVVATASVEKTAPPSNRHDVAASTSVEKPVPRNWCDGATGCGSQPASRSHGGTHAHKNRKIKEGKRSGDDDNQAKKQCKSPRIWMEENNGEQHAMADKCAQEDKHPEIAAVAKESEGTLPVYMKNIGKKFCMANGIVTNRLMIIKDSVGRSWPVKLTLTSDQARMKAGWGHIASHHRIKVGDICIFHLVDPQTFNISIRQTQAEA</sequence>
<dbReference type="SMART" id="SM01019">
    <property type="entry name" value="B3"/>
    <property type="match status" value="2"/>
</dbReference>
<dbReference type="Pfam" id="PF02362">
    <property type="entry name" value="B3"/>
    <property type="match status" value="2"/>
</dbReference>
<evidence type="ECO:0000313" key="8">
    <source>
        <dbReference type="EMBL" id="KQJ89209.1"/>
    </source>
</evidence>
<dbReference type="CDD" id="cd10017">
    <property type="entry name" value="B3_DNA"/>
    <property type="match status" value="2"/>
</dbReference>
<proteinExistence type="predicted"/>
<dbReference type="PANTHER" id="PTHR31674">
    <property type="entry name" value="B3 DOMAIN-CONTAINING PROTEIN REM-LIKE 3-RELATED"/>
    <property type="match status" value="1"/>
</dbReference>
<feature type="compositionally biased region" description="Basic residues" evidence="6">
    <location>
        <begin position="219"/>
        <end position="231"/>
    </location>
</feature>
<keyword evidence="10" id="KW-1185">Reference proteome</keyword>
<feature type="region of interest" description="Disordered" evidence="6">
    <location>
        <begin position="209"/>
        <end position="252"/>
    </location>
</feature>
<name>A0A0Q3PIN4_BRADI</name>
<reference evidence="8" key="2">
    <citation type="submission" date="2017-06" db="EMBL/GenBank/DDBJ databases">
        <title>WGS assembly of Brachypodium distachyon.</title>
        <authorList>
            <consortium name="The International Brachypodium Initiative"/>
            <person name="Lucas S."/>
            <person name="Harmon-Smith M."/>
            <person name="Lail K."/>
            <person name="Tice H."/>
            <person name="Grimwood J."/>
            <person name="Bruce D."/>
            <person name="Barry K."/>
            <person name="Shu S."/>
            <person name="Lindquist E."/>
            <person name="Wang M."/>
            <person name="Pitluck S."/>
            <person name="Vogel J.P."/>
            <person name="Garvin D.F."/>
            <person name="Mockler T.C."/>
            <person name="Schmutz J."/>
            <person name="Rokhsar D."/>
            <person name="Bevan M.W."/>
        </authorList>
    </citation>
    <scope>NUCLEOTIDE SEQUENCE</scope>
    <source>
        <strain evidence="8">Bd21</strain>
    </source>
</reference>
<evidence type="ECO:0000259" key="7">
    <source>
        <dbReference type="PROSITE" id="PS50863"/>
    </source>
</evidence>
<dbReference type="GO" id="GO:0005634">
    <property type="term" value="C:nucleus"/>
    <property type="evidence" value="ECO:0007669"/>
    <property type="project" value="UniProtKB-SubCell"/>
</dbReference>
<dbReference type="PANTHER" id="PTHR31674:SF51">
    <property type="entry name" value="TF-B3 DOMAIN-CONTAINING PROTEIN"/>
    <property type="match status" value="1"/>
</dbReference>
<organism evidence="8">
    <name type="scientific">Brachypodium distachyon</name>
    <name type="common">Purple false brome</name>
    <name type="synonym">Trachynia distachya</name>
    <dbReference type="NCBI Taxonomy" id="15368"/>
    <lineage>
        <taxon>Eukaryota</taxon>
        <taxon>Viridiplantae</taxon>
        <taxon>Streptophyta</taxon>
        <taxon>Embryophyta</taxon>
        <taxon>Tracheophyta</taxon>
        <taxon>Spermatophyta</taxon>
        <taxon>Magnoliopsida</taxon>
        <taxon>Liliopsida</taxon>
        <taxon>Poales</taxon>
        <taxon>Poaceae</taxon>
        <taxon>BOP clade</taxon>
        <taxon>Pooideae</taxon>
        <taxon>Stipodae</taxon>
        <taxon>Brachypodieae</taxon>
        <taxon>Brachypodium</taxon>
    </lineage>
</organism>
<keyword evidence="2" id="KW-0805">Transcription regulation</keyword>
<dbReference type="InterPro" id="IPR015300">
    <property type="entry name" value="DNA-bd_pseudobarrel_sf"/>
</dbReference>